<keyword evidence="4 5" id="KW-0472">Membrane</keyword>
<feature type="transmembrane region" description="Helical" evidence="5">
    <location>
        <begin position="101"/>
        <end position="125"/>
    </location>
</feature>
<proteinExistence type="predicted"/>
<feature type="transmembrane region" description="Helical" evidence="5">
    <location>
        <begin position="6"/>
        <end position="39"/>
    </location>
</feature>
<protein>
    <submittedName>
        <fullName evidence="6">CvpA family protein</fullName>
    </submittedName>
</protein>
<dbReference type="Proteomes" id="UP001327219">
    <property type="component" value="Chromosome"/>
</dbReference>
<accession>A0ABZ0UJU8</accession>
<sequence length="271" mass="30297">MNYVDYTVVVVIAISGVFGLYRGFITSAVSLLGWVLAIVLTYQLYPQAEVYLSEHIKSKALVVIVASGGLLIALLIIFGIINSVLYKLIGDLKKSLIDRAVGLLFGLARGFFILSFLFLCFSISLKLLIGKKEELVEQDYPKAIIGATSFKLMENGALALKTFLPESINERFAKLYDGADKKEVDKRFIDNAIDKLTEFTSDEEIKNINIMRQDLSSTESEEMIDIKTLRYLFDNYKKKLKDGSVKSEVFTPKEMQKIESIVNGVSTGSLK</sequence>
<dbReference type="PANTHER" id="PTHR36926">
    <property type="entry name" value="COLICIN V PRODUCTION PROTEIN"/>
    <property type="match status" value="1"/>
</dbReference>
<evidence type="ECO:0000256" key="5">
    <source>
        <dbReference type="SAM" id="Phobius"/>
    </source>
</evidence>
<dbReference type="InterPro" id="IPR003825">
    <property type="entry name" value="Colicin-V_CvpA"/>
</dbReference>
<evidence type="ECO:0000313" key="6">
    <source>
        <dbReference type="EMBL" id="WPX96384.1"/>
    </source>
</evidence>
<keyword evidence="7" id="KW-1185">Reference proteome</keyword>
<dbReference type="EMBL" id="CP110820">
    <property type="protein sequence ID" value="WPX96384.1"/>
    <property type="molecule type" value="Genomic_DNA"/>
</dbReference>
<dbReference type="Pfam" id="PF02674">
    <property type="entry name" value="Colicin_V"/>
    <property type="match status" value="1"/>
</dbReference>
<keyword evidence="3 5" id="KW-1133">Transmembrane helix</keyword>
<dbReference type="RefSeq" id="WP_323733205.1">
    <property type="nucleotide sequence ID" value="NZ_CP110820.1"/>
</dbReference>
<feature type="transmembrane region" description="Helical" evidence="5">
    <location>
        <begin position="60"/>
        <end position="81"/>
    </location>
</feature>
<comment type="subcellular location">
    <subcellularLocation>
        <location evidence="1">Membrane</location>
        <topology evidence="1">Multi-pass membrane protein</topology>
    </subcellularLocation>
</comment>
<evidence type="ECO:0000256" key="4">
    <source>
        <dbReference type="ARBA" id="ARBA00023136"/>
    </source>
</evidence>
<evidence type="ECO:0000256" key="3">
    <source>
        <dbReference type="ARBA" id="ARBA00022989"/>
    </source>
</evidence>
<reference evidence="6 7" key="1">
    <citation type="submission" date="2022-11" db="EMBL/GenBank/DDBJ databases">
        <title>Host association and intracellularity evolved multiple times independently in the Rickettsiales.</title>
        <authorList>
            <person name="Castelli M."/>
            <person name="Nardi T."/>
            <person name="Gammuto L."/>
            <person name="Bellinzona G."/>
            <person name="Sabaneyeva E."/>
            <person name="Potekhin A."/>
            <person name="Serra V."/>
            <person name="Petroni G."/>
            <person name="Sassera D."/>
        </authorList>
    </citation>
    <scope>NUCLEOTIDE SEQUENCE [LARGE SCALE GENOMIC DNA]</scope>
    <source>
        <strain evidence="6 7">NDG2</strain>
    </source>
</reference>
<evidence type="ECO:0000313" key="7">
    <source>
        <dbReference type="Proteomes" id="UP001327219"/>
    </source>
</evidence>
<name>A0ABZ0UJU8_9RICK</name>
<organism evidence="6 7">
    <name type="scientific">Candidatus Bandiella euplotis</name>
    <dbReference type="NCBI Taxonomy" id="1664265"/>
    <lineage>
        <taxon>Bacteria</taxon>
        <taxon>Pseudomonadati</taxon>
        <taxon>Pseudomonadota</taxon>
        <taxon>Alphaproteobacteria</taxon>
        <taxon>Rickettsiales</taxon>
        <taxon>Candidatus Midichloriaceae</taxon>
        <taxon>Candidatus Bandiella</taxon>
    </lineage>
</organism>
<dbReference type="PANTHER" id="PTHR36926:SF1">
    <property type="entry name" value="COLICIN V PRODUCTION PROTEIN"/>
    <property type="match status" value="1"/>
</dbReference>
<evidence type="ECO:0000256" key="2">
    <source>
        <dbReference type="ARBA" id="ARBA00022692"/>
    </source>
</evidence>
<gene>
    <name evidence="6" type="ORF">Bandiella_00495</name>
</gene>
<evidence type="ECO:0000256" key="1">
    <source>
        <dbReference type="ARBA" id="ARBA00004141"/>
    </source>
</evidence>
<dbReference type="InterPro" id="IPR052719">
    <property type="entry name" value="CvpA-like"/>
</dbReference>
<keyword evidence="2 5" id="KW-0812">Transmembrane</keyword>